<evidence type="ECO:0000259" key="6">
    <source>
        <dbReference type="PROSITE" id="PS50043"/>
    </source>
</evidence>
<feature type="compositionally biased region" description="Basic and acidic residues" evidence="5">
    <location>
        <begin position="198"/>
        <end position="213"/>
    </location>
</feature>
<feature type="domain" description="Response regulatory" evidence="7">
    <location>
        <begin position="12"/>
        <end position="126"/>
    </location>
</feature>
<organism evidence="8 9">
    <name type="scientific">Mesosutterella faecium</name>
    <dbReference type="NCBI Taxonomy" id="2925194"/>
    <lineage>
        <taxon>Bacteria</taxon>
        <taxon>Pseudomonadati</taxon>
        <taxon>Pseudomonadota</taxon>
        <taxon>Betaproteobacteria</taxon>
        <taxon>Burkholderiales</taxon>
        <taxon>Sutterellaceae</taxon>
        <taxon>Mesosutterella</taxon>
    </lineage>
</organism>
<feature type="domain" description="HTH luxR-type" evidence="6">
    <location>
        <begin position="142"/>
        <end position="207"/>
    </location>
</feature>
<evidence type="ECO:0000256" key="1">
    <source>
        <dbReference type="ARBA" id="ARBA00023015"/>
    </source>
</evidence>
<dbReference type="EMBL" id="JAKZJU020000001">
    <property type="protein sequence ID" value="MDL2059302.1"/>
    <property type="molecule type" value="Genomic_DNA"/>
</dbReference>
<keyword evidence="1" id="KW-0805">Transcription regulation</keyword>
<keyword evidence="9" id="KW-1185">Reference proteome</keyword>
<dbReference type="PROSITE" id="PS00622">
    <property type="entry name" value="HTH_LUXR_1"/>
    <property type="match status" value="1"/>
</dbReference>
<dbReference type="InterPro" id="IPR036388">
    <property type="entry name" value="WH-like_DNA-bd_sf"/>
</dbReference>
<dbReference type="RefSeq" id="WP_243377477.1">
    <property type="nucleotide sequence ID" value="NZ_JAKZJU020000001.1"/>
</dbReference>
<dbReference type="InterPro" id="IPR000792">
    <property type="entry name" value="Tscrpt_reg_LuxR_C"/>
</dbReference>
<dbReference type="PROSITE" id="PS50110">
    <property type="entry name" value="RESPONSE_REGULATORY"/>
    <property type="match status" value="1"/>
</dbReference>
<name>A0ABT7ILQ6_9BURK</name>
<proteinExistence type="predicted"/>
<dbReference type="Gene3D" id="3.40.50.2300">
    <property type="match status" value="1"/>
</dbReference>
<dbReference type="CDD" id="cd06170">
    <property type="entry name" value="LuxR_C_like"/>
    <property type="match status" value="1"/>
</dbReference>
<dbReference type="InterPro" id="IPR011006">
    <property type="entry name" value="CheY-like_superfamily"/>
</dbReference>
<dbReference type="SUPFAM" id="SSF46894">
    <property type="entry name" value="C-terminal effector domain of the bipartite response regulators"/>
    <property type="match status" value="1"/>
</dbReference>
<comment type="caution">
    <text evidence="8">The sequence shown here is derived from an EMBL/GenBank/DDBJ whole genome shotgun (WGS) entry which is preliminary data.</text>
</comment>
<feature type="region of interest" description="Disordered" evidence="5">
    <location>
        <begin position="186"/>
        <end position="213"/>
    </location>
</feature>
<dbReference type="InterPro" id="IPR016032">
    <property type="entry name" value="Sig_transdc_resp-reg_C-effctor"/>
</dbReference>
<dbReference type="PROSITE" id="PS50043">
    <property type="entry name" value="HTH_LUXR_2"/>
    <property type="match status" value="1"/>
</dbReference>
<dbReference type="SUPFAM" id="SSF52172">
    <property type="entry name" value="CheY-like"/>
    <property type="match status" value="1"/>
</dbReference>
<dbReference type="Gene3D" id="1.10.10.10">
    <property type="entry name" value="Winged helix-like DNA-binding domain superfamily/Winged helix DNA-binding domain"/>
    <property type="match status" value="1"/>
</dbReference>
<reference evidence="8" key="1">
    <citation type="submission" date="2023-03" db="EMBL/GenBank/DDBJ databases">
        <title>Mesosutterella sp. nov. isolated from porcine feces.</title>
        <authorList>
            <person name="Yu S."/>
        </authorList>
    </citation>
    <scope>NUCLEOTIDE SEQUENCE</scope>
    <source>
        <strain evidence="8">AGMB02718</strain>
    </source>
</reference>
<dbReference type="PANTHER" id="PTHR44688">
    <property type="entry name" value="DNA-BINDING TRANSCRIPTIONAL ACTIVATOR DEVR_DOSR"/>
    <property type="match status" value="1"/>
</dbReference>
<evidence type="ECO:0000256" key="3">
    <source>
        <dbReference type="ARBA" id="ARBA00023163"/>
    </source>
</evidence>
<feature type="modified residue" description="4-aspartylphosphate" evidence="4">
    <location>
        <position position="61"/>
    </location>
</feature>
<dbReference type="Pfam" id="PF00196">
    <property type="entry name" value="GerE"/>
    <property type="match status" value="1"/>
</dbReference>
<evidence type="ECO:0000256" key="2">
    <source>
        <dbReference type="ARBA" id="ARBA00023125"/>
    </source>
</evidence>
<evidence type="ECO:0000259" key="7">
    <source>
        <dbReference type="PROSITE" id="PS50110"/>
    </source>
</evidence>
<dbReference type="PANTHER" id="PTHR44688:SF16">
    <property type="entry name" value="DNA-BINDING TRANSCRIPTIONAL ACTIVATOR DEVR_DOSR"/>
    <property type="match status" value="1"/>
</dbReference>
<dbReference type="Pfam" id="PF00072">
    <property type="entry name" value="Response_reg"/>
    <property type="match status" value="1"/>
</dbReference>
<evidence type="ECO:0000256" key="4">
    <source>
        <dbReference type="PROSITE-ProRule" id="PRU00169"/>
    </source>
</evidence>
<dbReference type="SMART" id="SM00448">
    <property type="entry name" value="REC"/>
    <property type="match status" value="1"/>
</dbReference>
<dbReference type="SMART" id="SM00421">
    <property type="entry name" value="HTH_LUXR"/>
    <property type="match status" value="1"/>
</dbReference>
<sequence length="213" mass="23597">MNELKAIQEKALIRIVDDEQDLRKGLSFLLGCAGWKSAGYKSAKDFLRNDSPSVPGCLILDVQMPDISGIELQHEMIRRNNTLPVVFLSGHGDIDMAVQAIQEGAVHFLQKPVDSARLLAAIEKAVRKSLEESPVVTDSASAMHRLSLLTEREREVIRLVAQGLSSRQIAARFGISERTVEAHRSSANKKLHVSSTSEELKELLKQSEKFSEP</sequence>
<evidence type="ECO:0000256" key="5">
    <source>
        <dbReference type="SAM" id="MobiDB-lite"/>
    </source>
</evidence>
<evidence type="ECO:0000313" key="9">
    <source>
        <dbReference type="Proteomes" id="UP001165481"/>
    </source>
</evidence>
<dbReference type="InterPro" id="IPR001789">
    <property type="entry name" value="Sig_transdc_resp-reg_receiver"/>
</dbReference>
<keyword evidence="2" id="KW-0238">DNA-binding</keyword>
<dbReference type="Proteomes" id="UP001165481">
    <property type="component" value="Unassembled WGS sequence"/>
</dbReference>
<evidence type="ECO:0000313" key="8">
    <source>
        <dbReference type="EMBL" id="MDL2059302.1"/>
    </source>
</evidence>
<keyword evidence="4" id="KW-0597">Phosphoprotein</keyword>
<keyword evidence="3" id="KW-0804">Transcription</keyword>
<dbReference type="CDD" id="cd17537">
    <property type="entry name" value="REC_FixJ"/>
    <property type="match status" value="1"/>
</dbReference>
<dbReference type="PRINTS" id="PR00038">
    <property type="entry name" value="HTHLUXR"/>
</dbReference>
<protein>
    <submittedName>
        <fullName evidence="8">Response regulator</fullName>
    </submittedName>
</protein>
<gene>
    <name evidence="8" type="ORF">MUN46_005065</name>
</gene>
<accession>A0ABT7ILQ6</accession>